<dbReference type="AlphaFoldDB" id="A0A6J1CZQ3"/>
<dbReference type="RefSeq" id="XP_022147280.1">
    <property type="nucleotide sequence ID" value="XM_022291588.1"/>
</dbReference>
<sequence>MNSVPHQFAAQPPWFSMPPPSCASFWNNLNVRDRLRDLQETLDLAKSMQKELEMLMIFKDGKSSEQSAVSVPNDSEFSEYLEDRRINLELQESRSVEAVVALMRKLRAQLHPFRMVYDESSPWQEKNAAVRLSTKLLKAKRNKLWRKRKRKRIAESLAKERGSFDLVDREADEWRAREIAKDIAKRKVEKMKEIARVKAKEEKKRIDSELELALIVEKLQELRSIRIQKLKKQGHFLPEEDDKFLEKVRAAVEEEERQALAAADTDAARDAIATAEVSRKTIPSYNPESKDPNSNAERLEERNDQRTASADDKVSNISTDKEPGKQFGEGQGCGRVYDYAANLPMEFYHYYYGSNTDMGTLIEVRRSWDAYIRPGGSRIPGHWVQPPPPADEIWAAYLVRPK</sequence>
<dbReference type="InterPro" id="IPR031974">
    <property type="entry name" value="PDCD7"/>
</dbReference>
<name>A0A6J1CZQ3_MOMCH</name>
<evidence type="ECO:0000313" key="3">
    <source>
        <dbReference type="RefSeq" id="XP_022147279.1"/>
    </source>
</evidence>
<accession>A0A6J1CZQ3</accession>
<dbReference type="GeneID" id="111016273"/>
<feature type="compositionally biased region" description="Polar residues" evidence="1">
    <location>
        <begin position="281"/>
        <end position="296"/>
    </location>
</feature>
<proteinExistence type="predicted"/>
<dbReference type="PANTHER" id="PTHR48190">
    <property type="entry name" value="PROGRAMMED CELL DEATH PROTEIN 7"/>
    <property type="match status" value="1"/>
</dbReference>
<evidence type="ECO:0000256" key="1">
    <source>
        <dbReference type="SAM" id="MobiDB-lite"/>
    </source>
</evidence>
<feature type="region of interest" description="Disordered" evidence="1">
    <location>
        <begin position="278"/>
        <end position="329"/>
    </location>
</feature>
<organism evidence="2 4">
    <name type="scientific">Momordica charantia</name>
    <name type="common">Bitter gourd</name>
    <name type="synonym">Balsam pear</name>
    <dbReference type="NCBI Taxonomy" id="3673"/>
    <lineage>
        <taxon>Eukaryota</taxon>
        <taxon>Viridiplantae</taxon>
        <taxon>Streptophyta</taxon>
        <taxon>Embryophyta</taxon>
        <taxon>Tracheophyta</taxon>
        <taxon>Spermatophyta</taxon>
        <taxon>Magnoliopsida</taxon>
        <taxon>eudicotyledons</taxon>
        <taxon>Gunneridae</taxon>
        <taxon>Pentapetalae</taxon>
        <taxon>rosids</taxon>
        <taxon>fabids</taxon>
        <taxon>Cucurbitales</taxon>
        <taxon>Cucurbitaceae</taxon>
        <taxon>Momordiceae</taxon>
        <taxon>Momordica</taxon>
    </lineage>
</organism>
<dbReference type="PANTHER" id="PTHR48190:SF2">
    <property type="entry name" value="PROGRAMMED CELL DEATH PROTEIN 7"/>
    <property type="match status" value="1"/>
</dbReference>
<dbReference type="GO" id="GO:0005689">
    <property type="term" value="C:U12-type spliceosomal complex"/>
    <property type="evidence" value="ECO:0007669"/>
    <property type="project" value="TreeGrafter"/>
</dbReference>
<dbReference type="KEGG" id="mcha:111016273"/>
<dbReference type="RefSeq" id="XP_022147279.1">
    <property type="nucleotide sequence ID" value="XM_022291587.1"/>
</dbReference>
<reference evidence="3 4" key="1">
    <citation type="submission" date="2025-04" db="UniProtKB">
        <authorList>
            <consortium name="RefSeq"/>
        </authorList>
    </citation>
    <scope>IDENTIFICATION</scope>
    <source>
        <strain evidence="3 4">OHB3-1</strain>
    </source>
</reference>
<dbReference type="Pfam" id="PF16021">
    <property type="entry name" value="PDCD7"/>
    <property type="match status" value="1"/>
</dbReference>
<dbReference type="OrthoDB" id="2289628at2759"/>
<gene>
    <name evidence="3 4" type="primary">LOC111016273</name>
</gene>
<keyword evidence="3 4" id="KW-0687">Ribonucleoprotein</keyword>
<dbReference type="InterPro" id="IPR052831">
    <property type="entry name" value="Apoptosis_promoter"/>
</dbReference>
<keyword evidence="2" id="KW-1185">Reference proteome</keyword>
<protein>
    <submittedName>
        <fullName evidence="3 4">U11/U12 small nuclear ribonucleoprotein 59 kDa protein</fullName>
    </submittedName>
</protein>
<evidence type="ECO:0000313" key="2">
    <source>
        <dbReference type="Proteomes" id="UP000504603"/>
    </source>
</evidence>
<dbReference type="Proteomes" id="UP000504603">
    <property type="component" value="Unplaced"/>
</dbReference>
<evidence type="ECO:0000313" key="4">
    <source>
        <dbReference type="RefSeq" id="XP_022147280.1"/>
    </source>
</evidence>
<feature type="compositionally biased region" description="Basic and acidic residues" evidence="1">
    <location>
        <begin position="297"/>
        <end position="324"/>
    </location>
</feature>